<protein>
    <submittedName>
        <fullName evidence="1">Uncharacterized protein</fullName>
    </submittedName>
</protein>
<name>H8GIW7_METAL</name>
<accession>H8GIW7</accession>
<reference evidence="1 2" key="1">
    <citation type="journal article" date="2013" name="Genome Announc.">
        <title>Genome Sequence of the Obligate Gammaproteobacterial Methanotroph Methylomicrobium album Strain BG8.</title>
        <authorList>
            <person name="Kits K.D."/>
            <person name="Kalyuzhnaya M.G."/>
            <person name="Klotz M.G."/>
            <person name="Jetten M.S."/>
            <person name="Op den Camp H.J."/>
            <person name="Vuilleumier S."/>
            <person name="Bringel F."/>
            <person name="Dispirito A.A."/>
            <person name="Murrell J.C."/>
            <person name="Bruce D."/>
            <person name="Cheng J.F."/>
            <person name="Copeland A."/>
            <person name="Goodwin L."/>
            <person name="Hauser L."/>
            <person name="Lajus A."/>
            <person name="Land M.L."/>
            <person name="Lapidus A."/>
            <person name="Lucas S."/>
            <person name="Medigue C."/>
            <person name="Pitluck S."/>
            <person name="Woyke T."/>
            <person name="Zeytun A."/>
            <person name="Stein L.Y."/>
        </authorList>
    </citation>
    <scope>NUCLEOTIDE SEQUENCE [LARGE SCALE GENOMIC DNA]</scope>
    <source>
        <strain evidence="1 2">BG8</strain>
    </source>
</reference>
<organism evidence="1 2">
    <name type="scientific">Methylomicrobium album BG8</name>
    <dbReference type="NCBI Taxonomy" id="686340"/>
    <lineage>
        <taxon>Bacteria</taxon>
        <taxon>Pseudomonadati</taxon>
        <taxon>Pseudomonadota</taxon>
        <taxon>Gammaproteobacteria</taxon>
        <taxon>Methylococcales</taxon>
        <taxon>Methylococcaceae</taxon>
        <taxon>Methylomicrobium</taxon>
    </lineage>
</organism>
<dbReference type="EMBL" id="CM001475">
    <property type="protein sequence ID" value="EIC30307.1"/>
    <property type="molecule type" value="Genomic_DNA"/>
</dbReference>
<proteinExistence type="predicted"/>
<keyword evidence="2" id="KW-1185">Reference proteome</keyword>
<dbReference type="AlphaFoldDB" id="H8GIW7"/>
<sequence length="55" mass="6528">MCPLFNKYAVSGQCVCVFVLIVRKIYPTIKSCFFYTHLSEYTNHLLRLICYFIQV</sequence>
<dbReference type="Proteomes" id="UP000005090">
    <property type="component" value="Chromosome"/>
</dbReference>
<evidence type="ECO:0000313" key="1">
    <source>
        <dbReference type="EMBL" id="EIC30307.1"/>
    </source>
</evidence>
<evidence type="ECO:0000313" key="2">
    <source>
        <dbReference type="Proteomes" id="UP000005090"/>
    </source>
</evidence>
<dbReference type="HOGENOM" id="CLU_3027052_0_0_6"/>
<gene>
    <name evidence="1" type="ORF">Metal_2592</name>
</gene>